<dbReference type="GO" id="GO:0008270">
    <property type="term" value="F:zinc ion binding"/>
    <property type="evidence" value="ECO:0007669"/>
    <property type="project" value="UniProtKB-KW"/>
</dbReference>
<feature type="compositionally biased region" description="Low complexity" evidence="5">
    <location>
        <begin position="108"/>
        <end position="123"/>
    </location>
</feature>
<name>A0A9Q9AID3_9PEZI</name>
<gene>
    <name evidence="7" type="ORF">Slin15195_G002940</name>
</gene>
<evidence type="ECO:0000313" key="7">
    <source>
        <dbReference type="EMBL" id="USW46975.1"/>
    </source>
</evidence>
<feature type="compositionally biased region" description="Polar residues" evidence="5">
    <location>
        <begin position="256"/>
        <end position="267"/>
    </location>
</feature>
<evidence type="ECO:0000259" key="6">
    <source>
        <dbReference type="PROSITE" id="PS51999"/>
    </source>
</evidence>
<dbReference type="EMBL" id="CP099418">
    <property type="protein sequence ID" value="USW46975.1"/>
    <property type="molecule type" value="Genomic_DNA"/>
</dbReference>
<evidence type="ECO:0000256" key="2">
    <source>
        <dbReference type="ARBA" id="ARBA00022771"/>
    </source>
</evidence>
<proteinExistence type="predicted"/>
<keyword evidence="2 4" id="KW-0863">Zinc-finger</keyword>
<organism evidence="7 8">
    <name type="scientific">Septoria linicola</name>
    <dbReference type="NCBI Taxonomy" id="215465"/>
    <lineage>
        <taxon>Eukaryota</taxon>
        <taxon>Fungi</taxon>
        <taxon>Dikarya</taxon>
        <taxon>Ascomycota</taxon>
        <taxon>Pezizomycotina</taxon>
        <taxon>Dothideomycetes</taxon>
        <taxon>Dothideomycetidae</taxon>
        <taxon>Mycosphaerellales</taxon>
        <taxon>Mycosphaerellaceae</taxon>
        <taxon>Septoria</taxon>
    </lineage>
</organism>
<evidence type="ECO:0000256" key="5">
    <source>
        <dbReference type="SAM" id="MobiDB-lite"/>
    </source>
</evidence>
<dbReference type="InterPro" id="IPR010666">
    <property type="entry name" value="Znf_GRF"/>
</dbReference>
<feature type="compositionally biased region" description="Polar residues" evidence="5">
    <location>
        <begin position="206"/>
        <end position="219"/>
    </location>
</feature>
<keyword evidence="3" id="KW-0862">Zinc</keyword>
<evidence type="ECO:0000313" key="8">
    <source>
        <dbReference type="Proteomes" id="UP001056384"/>
    </source>
</evidence>
<evidence type="ECO:0000256" key="3">
    <source>
        <dbReference type="ARBA" id="ARBA00022833"/>
    </source>
</evidence>
<reference evidence="7" key="1">
    <citation type="submission" date="2022-06" db="EMBL/GenBank/DDBJ databases">
        <title>Complete genome sequences of two strains of the flax pathogen Septoria linicola.</title>
        <authorList>
            <person name="Lapalu N."/>
            <person name="Simon A."/>
            <person name="Demenou B."/>
            <person name="Paumier D."/>
            <person name="Guillot M.-P."/>
            <person name="Gout L."/>
            <person name="Valade R."/>
        </authorList>
    </citation>
    <scope>NUCLEOTIDE SEQUENCE</scope>
    <source>
        <strain evidence="7">SE15195</strain>
    </source>
</reference>
<dbReference type="Pfam" id="PF06839">
    <property type="entry name" value="Zn_ribbon_GRF"/>
    <property type="match status" value="1"/>
</dbReference>
<evidence type="ECO:0000256" key="1">
    <source>
        <dbReference type="ARBA" id="ARBA00022723"/>
    </source>
</evidence>
<feature type="region of interest" description="Disordered" evidence="5">
    <location>
        <begin position="1"/>
        <end position="20"/>
    </location>
</feature>
<feature type="compositionally biased region" description="Basic residues" evidence="5">
    <location>
        <begin position="1"/>
        <end position="15"/>
    </location>
</feature>
<feature type="compositionally biased region" description="Low complexity" evidence="5">
    <location>
        <begin position="236"/>
        <end position="248"/>
    </location>
</feature>
<dbReference type="PROSITE" id="PS51999">
    <property type="entry name" value="ZF_GRF"/>
    <property type="match status" value="1"/>
</dbReference>
<feature type="compositionally biased region" description="Basic and acidic residues" evidence="5">
    <location>
        <begin position="319"/>
        <end position="333"/>
    </location>
</feature>
<keyword evidence="8" id="KW-1185">Reference proteome</keyword>
<feature type="region of interest" description="Disordered" evidence="5">
    <location>
        <begin position="157"/>
        <end position="267"/>
    </location>
</feature>
<accession>A0A9Q9AID3</accession>
<evidence type="ECO:0000256" key="4">
    <source>
        <dbReference type="PROSITE-ProRule" id="PRU01343"/>
    </source>
</evidence>
<feature type="domain" description="GRF-type" evidence="6">
    <location>
        <begin position="35"/>
        <end position="79"/>
    </location>
</feature>
<dbReference type="Proteomes" id="UP001056384">
    <property type="component" value="Chromosome 1"/>
</dbReference>
<feature type="region of interest" description="Disordered" evidence="5">
    <location>
        <begin position="319"/>
        <end position="357"/>
    </location>
</feature>
<protein>
    <submittedName>
        <fullName evidence="7">Zinc finger, GRF-type</fullName>
    </submittedName>
</protein>
<dbReference type="OrthoDB" id="430051at2759"/>
<feature type="region of interest" description="Disordered" evidence="5">
    <location>
        <begin position="98"/>
        <end position="125"/>
    </location>
</feature>
<dbReference type="AlphaFoldDB" id="A0A9Q9AID3"/>
<keyword evidence="1" id="KW-0479">Metal-binding</keyword>
<sequence length="357" mass="39461">MRRGSTPRGRGRGFARRGGGQSVRLKGLFDKIWYCDCAPRQPAEHFKVKKEGKNQGRFFYTCQQDADKRCGFFLWAEEAKSREASCVLNNGHGEKAQEAWSAGRAGVQSAASPAQSATPASHAGVKRSLRDAGFANDDEYDEAWDLTGAEEKQLAEVADASTQHAPGTPQRGDYTLSAGVYDTPTSEIKRSPRKLPWLQEDDPSTAKKSISDFFNTPTSKRVRMLSPEETPVQRQPDTIPTDPDSPSPATRFKESLQPSTAPATSLSEEVLKELGPLSPDKLAKLKIILRKHESKAEGLRKGRDISRSALKTCQTELREAREKNASLEEEKSRRVGVRVEQSVARDVNGDEETDDEL</sequence>